<dbReference type="EMBL" id="JAUBOF010000058">
    <property type="protein sequence ID" value="MDM7489826.1"/>
    <property type="molecule type" value="Genomic_DNA"/>
</dbReference>
<accession>A0ABT7RQH4</accession>
<protein>
    <submittedName>
        <fullName evidence="5">SDR family NAD(P)-dependent oxidoreductase</fullName>
    </submittedName>
</protein>
<comment type="similarity">
    <text evidence="1 3">Belongs to the short-chain dehydrogenases/reductases (SDR) family.</text>
</comment>
<evidence type="ECO:0000313" key="5">
    <source>
        <dbReference type="EMBL" id="MDM7489826.1"/>
    </source>
</evidence>
<organism evidence="5 6">
    <name type="scientific">Rhodococcus indonesiensis</name>
    <dbReference type="NCBI Taxonomy" id="3055869"/>
    <lineage>
        <taxon>Bacteria</taxon>
        <taxon>Bacillati</taxon>
        <taxon>Actinomycetota</taxon>
        <taxon>Actinomycetes</taxon>
        <taxon>Mycobacteriales</taxon>
        <taxon>Nocardiaceae</taxon>
        <taxon>Rhodococcus</taxon>
    </lineage>
</organism>
<dbReference type="SMART" id="SM00822">
    <property type="entry name" value="PKS_KR"/>
    <property type="match status" value="1"/>
</dbReference>
<dbReference type="InterPro" id="IPR057326">
    <property type="entry name" value="KR_dom"/>
</dbReference>
<dbReference type="InterPro" id="IPR020904">
    <property type="entry name" value="Sc_DH/Rdtase_CS"/>
</dbReference>
<dbReference type="PRINTS" id="PR00081">
    <property type="entry name" value="GDHRDH"/>
</dbReference>
<gene>
    <name evidence="5" type="ORF">QT969_16210</name>
</gene>
<dbReference type="InterPro" id="IPR002347">
    <property type="entry name" value="SDR_fam"/>
</dbReference>
<dbReference type="PROSITE" id="PS00061">
    <property type="entry name" value="ADH_SHORT"/>
    <property type="match status" value="1"/>
</dbReference>
<evidence type="ECO:0000256" key="3">
    <source>
        <dbReference type="RuleBase" id="RU000363"/>
    </source>
</evidence>
<evidence type="ECO:0000259" key="4">
    <source>
        <dbReference type="SMART" id="SM00822"/>
    </source>
</evidence>
<keyword evidence="6" id="KW-1185">Reference proteome</keyword>
<proteinExistence type="inferred from homology"/>
<dbReference type="SUPFAM" id="SSF51735">
    <property type="entry name" value="NAD(P)-binding Rossmann-fold domains"/>
    <property type="match status" value="1"/>
</dbReference>
<dbReference type="Proteomes" id="UP001233164">
    <property type="component" value="Unassembled WGS sequence"/>
</dbReference>
<dbReference type="RefSeq" id="WP_289379971.1">
    <property type="nucleotide sequence ID" value="NZ_CP180630.1"/>
</dbReference>
<evidence type="ECO:0000256" key="2">
    <source>
        <dbReference type="ARBA" id="ARBA00023002"/>
    </source>
</evidence>
<name>A0ABT7RQH4_9NOCA</name>
<dbReference type="PRINTS" id="PR00080">
    <property type="entry name" value="SDRFAMILY"/>
</dbReference>
<dbReference type="Pfam" id="PF00106">
    <property type="entry name" value="adh_short"/>
    <property type="match status" value="1"/>
</dbReference>
<evidence type="ECO:0000313" key="6">
    <source>
        <dbReference type="Proteomes" id="UP001233164"/>
    </source>
</evidence>
<dbReference type="Gene3D" id="3.40.50.720">
    <property type="entry name" value="NAD(P)-binding Rossmann-like Domain"/>
    <property type="match status" value="1"/>
</dbReference>
<keyword evidence="2" id="KW-0560">Oxidoreductase</keyword>
<dbReference type="InterPro" id="IPR036291">
    <property type="entry name" value="NAD(P)-bd_dom_sf"/>
</dbReference>
<feature type="domain" description="Ketoreductase" evidence="4">
    <location>
        <begin position="7"/>
        <end position="193"/>
    </location>
</feature>
<dbReference type="PANTHER" id="PTHR43391">
    <property type="entry name" value="RETINOL DEHYDROGENASE-RELATED"/>
    <property type="match status" value="1"/>
</dbReference>
<comment type="caution">
    <text evidence="5">The sequence shown here is derived from an EMBL/GenBank/DDBJ whole genome shotgun (WGS) entry which is preliminary data.</text>
</comment>
<reference evidence="5 6" key="1">
    <citation type="submission" date="2023-06" db="EMBL/GenBank/DDBJ databases">
        <title>Rhodococcus indonesiensis sp. nov a new member of the Rhodococcus ruber lineage isolated from a sediment of neutral hot spring.</title>
        <authorList>
            <person name="Kusuma A.B."/>
            <person name="Fenylestari G."/>
            <person name="Ammar F."/>
            <person name="Nouioui I."/>
            <person name="Goodfellow M."/>
        </authorList>
    </citation>
    <scope>NUCLEOTIDE SEQUENCE [LARGE SCALE GENOMIC DNA]</scope>
    <source>
        <strain evidence="5 6">CSLK01-03</strain>
    </source>
</reference>
<evidence type="ECO:0000256" key="1">
    <source>
        <dbReference type="ARBA" id="ARBA00006484"/>
    </source>
</evidence>
<sequence length="275" mass="29534">MSEFAGKVAVITGAGSGIGRALALELARRGARLALSDVDTVGLEETARRARDLGAEVKADHLDVTQREAVLDYAEAVAAHFGQVNQIYNNAGIAYHGEFERSEFKDIERIMDVDFWGVVNGTKAFLPHVVASGDGHVVNVSSLFGLLSIPGQSAYNSAKFAVRGFTESLRQEMLIAGHPVKVSCVHPGGIKTAIARNAAVPDGDDQESFAQFFDRKLARTSPEDAARTIVEGVRKGRPRILVGADAKFLDAWVRAVGPSYQRVVAFVSGRFVPRG</sequence>
<dbReference type="PANTHER" id="PTHR43391:SF82">
    <property type="entry name" value="OXIDOREDUCTASE SADH-RELATED"/>
    <property type="match status" value="1"/>
</dbReference>